<dbReference type="AlphaFoldDB" id="A0A6A6MD60"/>
<name>A0A6A6MD60_HEVBR</name>
<reference evidence="1 2" key="1">
    <citation type="journal article" date="2020" name="Mol. Plant">
        <title>The Chromosome-Based Rubber Tree Genome Provides New Insights into Spurge Genome Evolution and Rubber Biosynthesis.</title>
        <authorList>
            <person name="Liu J."/>
            <person name="Shi C."/>
            <person name="Shi C.C."/>
            <person name="Li W."/>
            <person name="Zhang Q.J."/>
            <person name="Zhang Y."/>
            <person name="Li K."/>
            <person name="Lu H.F."/>
            <person name="Shi C."/>
            <person name="Zhu S.T."/>
            <person name="Xiao Z.Y."/>
            <person name="Nan H."/>
            <person name="Yue Y."/>
            <person name="Zhu X.G."/>
            <person name="Wu Y."/>
            <person name="Hong X.N."/>
            <person name="Fan G.Y."/>
            <person name="Tong Y."/>
            <person name="Zhang D."/>
            <person name="Mao C.L."/>
            <person name="Liu Y.L."/>
            <person name="Hao S.J."/>
            <person name="Liu W.Q."/>
            <person name="Lv M.Q."/>
            <person name="Zhang H.B."/>
            <person name="Liu Y."/>
            <person name="Hu-Tang G.R."/>
            <person name="Wang J.P."/>
            <person name="Wang J.H."/>
            <person name="Sun Y.H."/>
            <person name="Ni S.B."/>
            <person name="Chen W.B."/>
            <person name="Zhang X.C."/>
            <person name="Jiao Y.N."/>
            <person name="Eichler E.E."/>
            <person name="Li G.H."/>
            <person name="Liu X."/>
            <person name="Gao L.Z."/>
        </authorList>
    </citation>
    <scope>NUCLEOTIDE SEQUENCE [LARGE SCALE GENOMIC DNA]</scope>
    <source>
        <strain evidence="2">cv. GT1</strain>
        <tissue evidence="1">Leaf</tissue>
    </source>
</reference>
<gene>
    <name evidence="1" type="ORF">GH714_026009</name>
</gene>
<protein>
    <submittedName>
        <fullName evidence="1">Uncharacterized protein</fullName>
    </submittedName>
</protein>
<dbReference type="EMBL" id="JAAGAX010000006">
    <property type="protein sequence ID" value="KAF2311691.1"/>
    <property type="molecule type" value="Genomic_DNA"/>
</dbReference>
<accession>A0A6A6MD60</accession>
<evidence type="ECO:0000313" key="2">
    <source>
        <dbReference type="Proteomes" id="UP000467840"/>
    </source>
</evidence>
<dbReference type="PANTHER" id="PTHR33625:SF3">
    <property type="entry name" value="OS04G0550700 PROTEIN"/>
    <property type="match status" value="1"/>
</dbReference>
<proteinExistence type="predicted"/>
<keyword evidence="2" id="KW-1185">Reference proteome</keyword>
<dbReference type="Proteomes" id="UP000467840">
    <property type="component" value="Chromosome 14"/>
</dbReference>
<evidence type="ECO:0000313" key="1">
    <source>
        <dbReference type="EMBL" id="KAF2311691.1"/>
    </source>
</evidence>
<dbReference type="PANTHER" id="PTHR33625">
    <property type="entry name" value="OS08G0179900 PROTEIN"/>
    <property type="match status" value="1"/>
</dbReference>
<comment type="caution">
    <text evidence="1">The sequence shown here is derived from an EMBL/GenBank/DDBJ whole genome shotgun (WGS) entry which is preliminary data.</text>
</comment>
<organism evidence="1 2">
    <name type="scientific">Hevea brasiliensis</name>
    <name type="common">Para rubber tree</name>
    <name type="synonym">Siphonia brasiliensis</name>
    <dbReference type="NCBI Taxonomy" id="3981"/>
    <lineage>
        <taxon>Eukaryota</taxon>
        <taxon>Viridiplantae</taxon>
        <taxon>Streptophyta</taxon>
        <taxon>Embryophyta</taxon>
        <taxon>Tracheophyta</taxon>
        <taxon>Spermatophyta</taxon>
        <taxon>Magnoliopsida</taxon>
        <taxon>eudicotyledons</taxon>
        <taxon>Gunneridae</taxon>
        <taxon>Pentapetalae</taxon>
        <taxon>rosids</taxon>
        <taxon>fabids</taxon>
        <taxon>Malpighiales</taxon>
        <taxon>Euphorbiaceae</taxon>
        <taxon>Crotonoideae</taxon>
        <taxon>Micrandreae</taxon>
        <taxon>Hevea</taxon>
    </lineage>
</organism>
<sequence>MFGGGKGMGGGGGSMLKVVGRAVTRAGVTNLQESISSSSSAISRSSQRLNSSSNNNLILSSAFGSPFGITCNVPVSANSGGPNASCWPSFAPSGSCCDDYEWVSVEGSEEDTAIVVGDDFVLGPVPSRDEVHSAVSALTQVFDAASYPQFITDKFACNVDMDVADEILSPTGKLPHTEPSIQRMVISLSTDKAVWDAVLNNEVVRSCVRPTMQFPSPSSCLGSTDVHVLILEPLNLNSLVYKAIPEFVRASLFEFLTGMFPKYKRVFKPVSSKMQKGWSLIMSLAAGKADSYLEYESITSTTESSDKTGHDSNPVLNAVKWIFENTKAKFMEAIEMIAKLMNELFKVPNDDKKTTGATGPFEENLRTSFLLSVVVLLVVVVTRAHRAGP</sequence>